<dbReference type="InterPro" id="IPR017969">
    <property type="entry name" value="Heavy-metal-associated_CS"/>
</dbReference>
<feature type="transmembrane region" description="Helical" evidence="11">
    <location>
        <begin position="104"/>
        <end position="121"/>
    </location>
</feature>
<reference evidence="13 14" key="1">
    <citation type="submission" date="2018-04" db="EMBL/GenBank/DDBJ databases">
        <title>Novel Campyloabacter and Helicobacter Species and Strains.</title>
        <authorList>
            <person name="Mannion A.J."/>
            <person name="Shen Z."/>
            <person name="Fox J.G."/>
        </authorList>
    </citation>
    <scope>NUCLEOTIDE SEQUENCE [LARGE SCALE GENOMIC DNA]</scope>
    <source>
        <strain evidence="13 14">MIT 04-9366</strain>
    </source>
</reference>
<organism evidence="13 14">
    <name type="scientific">Helicobacter brantae</name>
    <dbReference type="NCBI Taxonomy" id="375927"/>
    <lineage>
        <taxon>Bacteria</taxon>
        <taxon>Pseudomonadati</taxon>
        <taxon>Campylobacterota</taxon>
        <taxon>Epsilonproteobacteria</taxon>
        <taxon>Campylobacterales</taxon>
        <taxon>Helicobacteraceae</taxon>
        <taxon>Helicobacter</taxon>
    </lineage>
</organism>
<keyword evidence="11" id="KW-0479">Metal-binding</keyword>
<comment type="similarity">
    <text evidence="3 11">Belongs to the cation transport ATPase (P-type) (TC 3.A.3) family. Type IB subfamily.</text>
</comment>
<dbReference type="InterPro" id="IPR008250">
    <property type="entry name" value="ATPase_P-typ_transduc_dom_A_sf"/>
</dbReference>
<evidence type="ECO:0000256" key="6">
    <source>
        <dbReference type="ARBA" id="ARBA00022692"/>
    </source>
</evidence>
<keyword evidence="6 11" id="KW-0812">Transmembrane</keyword>
<dbReference type="Gene3D" id="2.70.150.10">
    <property type="entry name" value="Calcium-transporting ATPase, cytoplasmic transduction domain A"/>
    <property type="match status" value="1"/>
</dbReference>
<evidence type="ECO:0000256" key="8">
    <source>
        <dbReference type="ARBA" id="ARBA00023136"/>
    </source>
</evidence>
<evidence type="ECO:0000256" key="4">
    <source>
        <dbReference type="ARBA" id="ARBA00022475"/>
    </source>
</evidence>
<dbReference type="EMBL" id="NXLV01000019">
    <property type="protein sequence ID" value="RDU69125.1"/>
    <property type="molecule type" value="Genomic_DNA"/>
</dbReference>
<dbReference type="InterPro" id="IPR051014">
    <property type="entry name" value="Cation_Transport_ATPase_IB"/>
</dbReference>
<dbReference type="InterPro" id="IPR036163">
    <property type="entry name" value="HMA_dom_sf"/>
</dbReference>
<keyword evidence="11" id="KW-0067">ATP-binding</keyword>
<feature type="transmembrane region" description="Helical" evidence="11">
    <location>
        <begin position="302"/>
        <end position="321"/>
    </location>
</feature>
<dbReference type="OrthoDB" id="2490525at2"/>
<keyword evidence="8 11" id="KW-0472">Membrane</keyword>
<keyword evidence="14" id="KW-1185">Reference proteome</keyword>
<dbReference type="InterPro" id="IPR036412">
    <property type="entry name" value="HAD-like_sf"/>
</dbReference>
<evidence type="ECO:0000256" key="2">
    <source>
        <dbReference type="ARBA" id="ARBA00004236"/>
    </source>
</evidence>
<sequence length="679" mass="74007">MKRYKISNLDCPSCASHLEEELKKDSNIIEARVDFSLGALYMECKDFQKAVDKIQEIEPEVRVGEWEEGESEGAYEVWREVAFLSLLLGAFGICVFYKEMSKALFITILLGIYIIAGLPVFRGAYRRIKEGEIFDENFLMLFATLSAWGIGAYEEAVAVMLFFRVGEFFEELAVKKSRRSINSLLEITPSFALKKIGEEYVEVSPKDLRVDDIVLVRVGEKIPSDGVIIKGESEINAQAISGESLPIFKGIGDNVLGGCINLLNVLEVKITHPYEQSSIATLVELVQRATSKKAKVEKLITSFAKIYTPCVFVLSVLIALLPPLLGFGEWREWIYKALVVMMVSCPCALVLSVPLGYFGGIGGACAKGILIKGANYLEALAKVQSIFFDKTGTLSEGRFEIVEIAPFGGVSKEELLSLASCAEHLSNHPIAQSLNSSLPSKSHTSLFNQQISGMGMCVKCCGNEILAGNLALLESKGIEIPSLEEVEYSVVHIAKNGEYMGYIGIEDKIKSESAGVVKRLQDMGIEVGILSGDLPQNVKRVAQRLGVKQYFGGLLPQEKLSIFERSKRGVSAFVGDGINDAPVLASADVGISMGRGGSELSKESADVIVVNDDLNKVVEAILHARKTQNIIKQNIIFALGVKGVFIILGIFGIAGMWEAVFGDVGVALLALLNSTRVLR</sequence>
<dbReference type="NCBIfam" id="TIGR01494">
    <property type="entry name" value="ATPase_P-type"/>
    <property type="match status" value="1"/>
</dbReference>
<dbReference type="SUPFAM" id="SSF81653">
    <property type="entry name" value="Calcium ATPase, transduction domain A"/>
    <property type="match status" value="1"/>
</dbReference>
<dbReference type="GO" id="GO:0005524">
    <property type="term" value="F:ATP binding"/>
    <property type="evidence" value="ECO:0007669"/>
    <property type="project" value="UniProtKB-UniRule"/>
</dbReference>
<evidence type="ECO:0000256" key="7">
    <source>
        <dbReference type="ARBA" id="ARBA00022989"/>
    </source>
</evidence>
<evidence type="ECO:0000256" key="9">
    <source>
        <dbReference type="ARBA" id="ARBA00039097"/>
    </source>
</evidence>
<accession>A0A3D8IW22</accession>
<dbReference type="InterPro" id="IPR001757">
    <property type="entry name" value="P_typ_ATPase"/>
</dbReference>
<dbReference type="Proteomes" id="UP000257045">
    <property type="component" value="Unassembled WGS sequence"/>
</dbReference>
<comment type="subcellular location">
    <subcellularLocation>
        <location evidence="2 11">Cell membrane</location>
    </subcellularLocation>
    <subcellularLocation>
        <location evidence="1">Endomembrane system</location>
        <topology evidence="1">Multi-pass membrane protein</topology>
    </subcellularLocation>
</comment>
<dbReference type="InterPro" id="IPR059000">
    <property type="entry name" value="ATPase_P-type_domA"/>
</dbReference>
<feature type="domain" description="P-type ATPase A" evidence="12">
    <location>
        <begin position="188"/>
        <end position="287"/>
    </location>
</feature>
<protein>
    <recommendedName>
        <fullName evidence="9">P-type Zn(2+) transporter</fullName>
        <ecNumber evidence="9">7.2.2.12</ecNumber>
    </recommendedName>
</protein>
<feature type="transmembrane region" description="Helical" evidence="11">
    <location>
        <begin position="635"/>
        <end position="654"/>
    </location>
</feature>
<dbReference type="NCBIfam" id="TIGR01525">
    <property type="entry name" value="ATPase-IB_hvy"/>
    <property type="match status" value="1"/>
</dbReference>
<dbReference type="Gene3D" id="3.30.70.100">
    <property type="match status" value="1"/>
</dbReference>
<dbReference type="InterPro" id="IPR023214">
    <property type="entry name" value="HAD_sf"/>
</dbReference>
<keyword evidence="4 11" id="KW-1003">Cell membrane</keyword>
<dbReference type="Gene3D" id="3.40.1110.10">
    <property type="entry name" value="Calcium-transporting ATPase, cytoplasmic domain N"/>
    <property type="match status" value="1"/>
</dbReference>
<dbReference type="SUPFAM" id="SSF56784">
    <property type="entry name" value="HAD-like"/>
    <property type="match status" value="1"/>
</dbReference>
<evidence type="ECO:0000313" key="13">
    <source>
        <dbReference type="EMBL" id="RDU69125.1"/>
    </source>
</evidence>
<keyword evidence="7 11" id="KW-1133">Transmembrane helix</keyword>
<evidence type="ECO:0000256" key="3">
    <source>
        <dbReference type="ARBA" id="ARBA00006024"/>
    </source>
</evidence>
<dbReference type="Pfam" id="PF00702">
    <property type="entry name" value="Hydrolase"/>
    <property type="match status" value="1"/>
</dbReference>
<dbReference type="Gene3D" id="3.40.50.1000">
    <property type="entry name" value="HAD superfamily/HAD-like"/>
    <property type="match status" value="1"/>
</dbReference>
<dbReference type="PRINTS" id="PR00941">
    <property type="entry name" value="CDATPASE"/>
</dbReference>
<dbReference type="AlphaFoldDB" id="A0A3D8IW22"/>
<dbReference type="InterPro" id="IPR027256">
    <property type="entry name" value="P-typ_ATPase_IB"/>
</dbReference>
<gene>
    <name evidence="13" type="primary">cadA</name>
    <name evidence="13" type="ORF">CQA58_07560</name>
</gene>
<feature type="transmembrane region" description="Helical" evidence="11">
    <location>
        <begin position="333"/>
        <end position="358"/>
    </location>
</feature>
<evidence type="ECO:0000256" key="5">
    <source>
        <dbReference type="ARBA" id="ARBA00022553"/>
    </source>
</evidence>
<dbReference type="EC" id="7.2.2.12" evidence="9"/>
<dbReference type="RefSeq" id="WP_115570107.1">
    <property type="nucleotide sequence ID" value="NZ_NXLV01000019.1"/>
</dbReference>
<dbReference type="GO" id="GO:0015086">
    <property type="term" value="F:cadmium ion transmembrane transporter activity"/>
    <property type="evidence" value="ECO:0007669"/>
    <property type="project" value="TreeGrafter"/>
</dbReference>
<dbReference type="NCBIfam" id="TIGR01512">
    <property type="entry name" value="ATPase-IB2_Cd"/>
    <property type="match status" value="1"/>
</dbReference>
<evidence type="ECO:0000256" key="11">
    <source>
        <dbReference type="RuleBase" id="RU362081"/>
    </source>
</evidence>
<dbReference type="PANTHER" id="PTHR48085">
    <property type="entry name" value="CADMIUM/ZINC-TRANSPORTING ATPASE HMA2-RELATED"/>
    <property type="match status" value="1"/>
</dbReference>
<dbReference type="Pfam" id="PF00122">
    <property type="entry name" value="E1-E2_ATPase"/>
    <property type="match status" value="1"/>
</dbReference>
<dbReference type="GO" id="GO:0005886">
    <property type="term" value="C:plasma membrane"/>
    <property type="evidence" value="ECO:0007669"/>
    <property type="project" value="UniProtKB-SubCell"/>
</dbReference>
<comment type="catalytic activity">
    <reaction evidence="10">
        <text>Zn(2+)(in) + ATP + H2O = Zn(2+)(out) + ADP + phosphate + H(+)</text>
        <dbReference type="Rhea" id="RHEA:20621"/>
        <dbReference type="ChEBI" id="CHEBI:15377"/>
        <dbReference type="ChEBI" id="CHEBI:15378"/>
        <dbReference type="ChEBI" id="CHEBI:29105"/>
        <dbReference type="ChEBI" id="CHEBI:30616"/>
        <dbReference type="ChEBI" id="CHEBI:43474"/>
        <dbReference type="ChEBI" id="CHEBI:456216"/>
        <dbReference type="EC" id="7.2.2.12"/>
    </reaction>
</comment>
<dbReference type="PRINTS" id="PR00119">
    <property type="entry name" value="CATATPASE"/>
</dbReference>
<evidence type="ECO:0000256" key="1">
    <source>
        <dbReference type="ARBA" id="ARBA00004127"/>
    </source>
</evidence>
<dbReference type="InterPro" id="IPR023299">
    <property type="entry name" value="ATPase_P-typ_cyto_dom_N"/>
</dbReference>
<evidence type="ECO:0000256" key="10">
    <source>
        <dbReference type="ARBA" id="ARBA00047308"/>
    </source>
</evidence>
<proteinExistence type="inferred from homology"/>
<name>A0A3D8IW22_9HELI</name>
<dbReference type="GO" id="GO:0046872">
    <property type="term" value="F:metal ion binding"/>
    <property type="evidence" value="ECO:0007669"/>
    <property type="project" value="UniProtKB-KW"/>
</dbReference>
<dbReference type="SUPFAM" id="SSF55008">
    <property type="entry name" value="HMA, heavy metal-associated domain"/>
    <property type="match status" value="1"/>
</dbReference>
<comment type="caution">
    <text evidence="13">The sequence shown here is derived from an EMBL/GenBank/DDBJ whole genome shotgun (WGS) entry which is preliminary data.</text>
</comment>
<evidence type="ECO:0000313" key="14">
    <source>
        <dbReference type="Proteomes" id="UP000257045"/>
    </source>
</evidence>
<dbReference type="SUPFAM" id="SSF81665">
    <property type="entry name" value="Calcium ATPase, transmembrane domain M"/>
    <property type="match status" value="1"/>
</dbReference>
<dbReference type="GO" id="GO:0016463">
    <property type="term" value="F:P-type zinc transporter activity"/>
    <property type="evidence" value="ECO:0007669"/>
    <property type="project" value="UniProtKB-EC"/>
</dbReference>
<keyword evidence="5" id="KW-0597">Phosphoprotein</keyword>
<evidence type="ECO:0000259" key="12">
    <source>
        <dbReference type="Pfam" id="PF00122"/>
    </source>
</evidence>
<dbReference type="PROSITE" id="PS01047">
    <property type="entry name" value="HMA_1"/>
    <property type="match status" value="1"/>
</dbReference>
<dbReference type="GO" id="GO:0016887">
    <property type="term" value="F:ATP hydrolysis activity"/>
    <property type="evidence" value="ECO:0007669"/>
    <property type="project" value="InterPro"/>
</dbReference>
<dbReference type="PANTHER" id="PTHR48085:SF5">
    <property type="entry name" value="CADMIUM_ZINC-TRANSPORTING ATPASE HMA4-RELATED"/>
    <property type="match status" value="1"/>
</dbReference>
<keyword evidence="11" id="KW-0547">Nucleotide-binding</keyword>
<dbReference type="InterPro" id="IPR023298">
    <property type="entry name" value="ATPase_P-typ_TM_dom_sf"/>
</dbReference>